<feature type="region of interest" description="Disordered" evidence="1">
    <location>
        <begin position="1011"/>
        <end position="1087"/>
    </location>
</feature>
<dbReference type="AlphaFoldDB" id="M4Z985"/>
<reference evidence="2 3" key="1">
    <citation type="journal article" date="2013" name="Appl. Environ. Microbiol.">
        <title>Genome analysis suggests that the soil oligotrophic bacterium Agromonas oligotrophica (Bradyrhizobium oligotrophicum) is a nitrogen-fixing symbiont of Aeschynomene indica.</title>
        <authorList>
            <person name="Okubo T."/>
            <person name="Fukushima S."/>
            <person name="Itakura M."/>
            <person name="Oshima K."/>
            <person name="Longtonglang A."/>
            <person name="Teaumroong N."/>
            <person name="Mitsui H."/>
            <person name="Hattori M."/>
            <person name="Hattori R."/>
            <person name="Hattori T."/>
            <person name="Minamisawa K."/>
        </authorList>
    </citation>
    <scope>NUCLEOTIDE SEQUENCE [LARGE SCALE GENOMIC DNA]</scope>
    <source>
        <strain evidence="2 3">S58</strain>
    </source>
</reference>
<dbReference type="eggNOG" id="ENOG502ZBB9">
    <property type="taxonomic scope" value="Bacteria"/>
</dbReference>
<feature type="compositionally biased region" description="Low complexity" evidence="1">
    <location>
        <begin position="1039"/>
        <end position="1051"/>
    </location>
</feature>
<dbReference type="PATRIC" id="fig|1245469.3.peg.4086"/>
<keyword evidence="3" id="KW-1185">Reference proteome</keyword>
<accession>M4Z985</accession>
<proteinExistence type="predicted"/>
<protein>
    <submittedName>
        <fullName evidence="2">Uncharacterized protein</fullName>
    </submittedName>
</protein>
<dbReference type="OrthoDB" id="8206246at2"/>
<evidence type="ECO:0000313" key="2">
    <source>
        <dbReference type="EMBL" id="BAM89987.1"/>
    </source>
</evidence>
<gene>
    <name evidence="2" type="ORF">S58_40010</name>
</gene>
<dbReference type="GeneID" id="301821116"/>
<dbReference type="EMBL" id="AP012603">
    <property type="protein sequence ID" value="BAM89987.1"/>
    <property type="molecule type" value="Genomic_DNA"/>
</dbReference>
<organism evidence="2 3">
    <name type="scientific">Bradyrhizobium oligotrophicum S58</name>
    <dbReference type="NCBI Taxonomy" id="1245469"/>
    <lineage>
        <taxon>Bacteria</taxon>
        <taxon>Pseudomonadati</taxon>
        <taxon>Pseudomonadota</taxon>
        <taxon>Alphaproteobacteria</taxon>
        <taxon>Hyphomicrobiales</taxon>
        <taxon>Nitrobacteraceae</taxon>
        <taxon>Bradyrhizobium</taxon>
    </lineage>
</organism>
<sequence>MANNTFNPTALANGTSNLLVRASALNMSTDLVQAGVVFNDAVRASLGLFSQAGSGNSNPFLGSYTTDLHAVQNDIAAMLANAGQVTLGGQAFTLNATDTAVLTNVQAQISTLITAAGQTTNAATITAADQTLHAVQQEILQEINGDAHLSGALNKVNFLANTGGQDVAFQNTPAGADDAATLAAATAGNTLKDVGLVFNKVVDLASGGISTANLQEVTTDLTAISQGLTNILNNKTQLAQIENGETANAAALTTIHLQTVLGQVNLELNQYAKAETTGNQAALRGTADNLLDSIDIIQNDANLNMAAGGNGMPGHAGGFAEDPGGLTGTVTKFQDNQAQTNFWAAFLAEANTINATLQKISTGGAQASAALITQIQNYQQFGANFDAAQGNVFRGRFDNELLSGTLEADSAAAVKGLQGILNGDTGAALAADKAAINAAGQGFAADAMDVSGNNIAIGGATYVGTATTVSTATSVHGLAHGTIPVTATPNIANGTGGTAATPPSSGGGATPVNFSPTALANGTSNLLTRATAIQHSTDLVQAGVVFNDAVRASLGLFSLANSGNSPAFLTSYQADITAVQTDIAAMLANPGQVTLGGHTFALNATDTAVLTNVEGQLGTLLQAAGQFANATTQAAASQTIHALQQEILGEIHNDAHLANALNNVPFLANTGGQDVAFQTSPAGADDPASLAAATAGATLKDVGLVFNKAVEIASGGINTGNLAEVTADFTAVSHGLTAILNNKTQLAQIEAGETANAAALTTIHLQTVLGQVNLQLTKYDQASTTGNQAALRGTADNLLDSIDIIQNDANLNTAAGGNGAAGHAGGFAEDPGGLTGTVTKFQDNQAQTNFWAAFLAEANTINATLQKISTGGAQASAALITQIQNYQQFGANFDAAQGAVFQGRFDNELLSGTLEADTAAAVKGLQGILNGDTGAALAADKAMINAAGQGFAADAMDVSGNNIPVNGGTYVGTATTVSAATSIKGTAHGTIPVTATPNLANGTGGTAAAGTTAAGGAGAAAGGAGGTAAGGATGGGATGTSSGTTAANNGADHSHHHDHSSHTSNTAHSAMAGPDMSHHHAMHHMWG</sequence>
<evidence type="ECO:0000256" key="1">
    <source>
        <dbReference type="SAM" id="MobiDB-lite"/>
    </source>
</evidence>
<name>M4Z985_9BRAD</name>
<evidence type="ECO:0000313" key="3">
    <source>
        <dbReference type="Proteomes" id="UP000011841"/>
    </source>
</evidence>
<feature type="compositionally biased region" description="Gly residues" evidence="1">
    <location>
        <begin position="1011"/>
        <end position="1038"/>
    </location>
</feature>
<dbReference type="Proteomes" id="UP000011841">
    <property type="component" value="Chromosome"/>
</dbReference>
<dbReference type="RefSeq" id="WP_015667095.1">
    <property type="nucleotide sequence ID" value="NC_020453.1"/>
</dbReference>
<dbReference type="KEGG" id="aol:S58_40010"/>
<dbReference type="HOGENOM" id="CLU_280567_0_0_5"/>